<comment type="caution">
    <text evidence="7">The sequence shown here is derived from an EMBL/GenBank/DDBJ whole genome shotgun (WGS) entry which is preliminary data.</text>
</comment>
<dbReference type="InterPro" id="IPR008930">
    <property type="entry name" value="Terpenoid_cyclase/PrenylTrfase"/>
</dbReference>
<dbReference type="FunFam" id="1.10.600.10:FF:000007">
    <property type="entry name" value="Isoprene synthase, chloroplastic"/>
    <property type="match status" value="1"/>
</dbReference>
<evidence type="ECO:0000256" key="1">
    <source>
        <dbReference type="ARBA" id="ARBA00001946"/>
    </source>
</evidence>
<evidence type="ECO:0000259" key="6">
    <source>
        <dbReference type="Pfam" id="PF03936"/>
    </source>
</evidence>
<dbReference type="GO" id="GO:0010333">
    <property type="term" value="F:terpene synthase activity"/>
    <property type="evidence" value="ECO:0007669"/>
    <property type="project" value="InterPro"/>
</dbReference>
<dbReference type="GO" id="GO:0016102">
    <property type="term" value="P:diterpenoid biosynthetic process"/>
    <property type="evidence" value="ECO:0007669"/>
    <property type="project" value="InterPro"/>
</dbReference>
<dbReference type="SUPFAM" id="SSF48576">
    <property type="entry name" value="Terpenoid synthases"/>
    <property type="match status" value="1"/>
</dbReference>
<evidence type="ECO:0000256" key="2">
    <source>
        <dbReference type="ARBA" id="ARBA00022723"/>
    </source>
</evidence>
<feature type="domain" description="Terpene synthase N-terminal" evidence="5">
    <location>
        <begin position="21"/>
        <end position="202"/>
    </location>
</feature>
<evidence type="ECO:0000256" key="3">
    <source>
        <dbReference type="ARBA" id="ARBA00022842"/>
    </source>
</evidence>
<dbReference type="InterPro" id="IPR005630">
    <property type="entry name" value="Terpene_synthase_metal-bd"/>
</dbReference>
<evidence type="ECO:0000313" key="7">
    <source>
        <dbReference type="EMBL" id="KAF7833900.1"/>
    </source>
</evidence>
<keyword evidence="3" id="KW-0460">Magnesium</keyword>
<dbReference type="PANTHER" id="PTHR31225:SF241">
    <property type="entry name" value="TERPENE SYNTHASE FAMILY, METAL-BINDING DOMAIN PROTEIN"/>
    <property type="match status" value="1"/>
</dbReference>
<comment type="cofactor">
    <cofactor evidence="1">
        <name>Mg(2+)</name>
        <dbReference type="ChEBI" id="CHEBI:18420"/>
    </cofactor>
</comment>
<dbReference type="Gene3D" id="1.50.10.130">
    <property type="entry name" value="Terpene synthase, N-terminal domain"/>
    <property type="match status" value="1"/>
</dbReference>
<dbReference type="InterPro" id="IPR036965">
    <property type="entry name" value="Terpene_synth_N_sf"/>
</dbReference>
<dbReference type="SFLD" id="SFLDS00005">
    <property type="entry name" value="Isoprenoid_Synthase_Type_I"/>
    <property type="match status" value="1"/>
</dbReference>
<dbReference type="InterPro" id="IPR050148">
    <property type="entry name" value="Terpene_synthase-like"/>
</dbReference>
<dbReference type="GO" id="GO:0000287">
    <property type="term" value="F:magnesium ion binding"/>
    <property type="evidence" value="ECO:0007669"/>
    <property type="project" value="InterPro"/>
</dbReference>
<evidence type="ECO:0000256" key="4">
    <source>
        <dbReference type="ARBA" id="ARBA00023239"/>
    </source>
</evidence>
<dbReference type="OrthoDB" id="1877784at2759"/>
<dbReference type="EMBL" id="JAAIUW010000004">
    <property type="protein sequence ID" value="KAF7833900.1"/>
    <property type="molecule type" value="Genomic_DNA"/>
</dbReference>
<accession>A0A834WW77</accession>
<sequence length="557" mass="64034">MSVPVGATDINRNYANFGPSIWGNTFLQFASQSVKVDDLELKVAREEVKNKFMLMCSNNSDENNLSQKLKLIDSVQRLGVSHHFGGEIEAALGEIHDKYTNNNHVVIFTSNHHLHSLALLFRLLRQQGYPISSDVFKKLKKENGEFNEELANDREGMLALYEAAQLKVDGEEILEEALDFTLTHLINFSSSQFLDQHVTHCLSQPLRKGLPRIQATHYTSQYHLLPSHSHFLLNFAKLDFNTLQKLHQIEIGNITKWWNKSEYMRKVPYARDRVVEAYFWPLGMGYEADYSSARLIMGKFVCCICLLDDTYDSYGTMQELQLFTQAIHRWDISPIQSVPECMKVVFEAVQQLYKEMESLTAKQNTSSFVMPHLKQAIYELSEAYLVEAKWCSEGHIPSYEEYKHNGVVSSTLPLQIASFIGLTNLATKEVFDWMYTNPKIIRAVSLIGRLMDDMATHKFEQERVHVASGVECCMKQYRMSEEEAYKTLQNDILNCWKDINEECLLNSNLVPKAVLDCILNAGRVSEFVYANFQDRFTNGDLLKRHLLPLLLHPMPSQ</sequence>
<keyword evidence="8" id="KW-1185">Reference proteome</keyword>
<name>A0A834WW77_9FABA</name>
<dbReference type="InterPro" id="IPR008949">
    <property type="entry name" value="Isoprenoid_synthase_dom_sf"/>
</dbReference>
<dbReference type="InterPro" id="IPR044814">
    <property type="entry name" value="Terpene_cyclase_plant_C1"/>
</dbReference>
<evidence type="ECO:0000259" key="5">
    <source>
        <dbReference type="Pfam" id="PF01397"/>
    </source>
</evidence>
<dbReference type="Pfam" id="PF01397">
    <property type="entry name" value="Terpene_synth"/>
    <property type="match status" value="1"/>
</dbReference>
<dbReference type="CDD" id="cd00684">
    <property type="entry name" value="Terpene_cyclase_plant_C1"/>
    <property type="match status" value="1"/>
</dbReference>
<dbReference type="SFLD" id="SFLDG01019">
    <property type="entry name" value="Terpene_Cyclase_Like_1_C_Termi"/>
    <property type="match status" value="1"/>
</dbReference>
<reference evidence="7" key="1">
    <citation type="submission" date="2020-09" db="EMBL/GenBank/DDBJ databases">
        <title>Genome-Enabled Discovery of Anthraquinone Biosynthesis in Senna tora.</title>
        <authorList>
            <person name="Kang S.-H."/>
            <person name="Pandey R.P."/>
            <person name="Lee C.-M."/>
            <person name="Sim J.-S."/>
            <person name="Jeong J.-T."/>
            <person name="Choi B.-S."/>
            <person name="Jung M."/>
            <person name="Ginzburg D."/>
            <person name="Zhao K."/>
            <person name="Won S.Y."/>
            <person name="Oh T.-J."/>
            <person name="Yu Y."/>
            <person name="Kim N.-H."/>
            <person name="Lee O.R."/>
            <person name="Lee T.-H."/>
            <person name="Bashyal P."/>
            <person name="Kim T.-S."/>
            <person name="Lee W.-H."/>
            <person name="Kawkins C."/>
            <person name="Kim C.-K."/>
            <person name="Kim J.S."/>
            <person name="Ahn B.O."/>
            <person name="Rhee S.Y."/>
            <person name="Sohng J.K."/>
        </authorList>
    </citation>
    <scope>NUCLEOTIDE SEQUENCE</scope>
    <source>
        <tissue evidence="7">Leaf</tissue>
    </source>
</reference>
<dbReference type="Pfam" id="PF03936">
    <property type="entry name" value="Terpene_synth_C"/>
    <property type="match status" value="1"/>
</dbReference>
<organism evidence="7 8">
    <name type="scientific">Senna tora</name>
    <dbReference type="NCBI Taxonomy" id="362788"/>
    <lineage>
        <taxon>Eukaryota</taxon>
        <taxon>Viridiplantae</taxon>
        <taxon>Streptophyta</taxon>
        <taxon>Embryophyta</taxon>
        <taxon>Tracheophyta</taxon>
        <taxon>Spermatophyta</taxon>
        <taxon>Magnoliopsida</taxon>
        <taxon>eudicotyledons</taxon>
        <taxon>Gunneridae</taxon>
        <taxon>Pentapetalae</taxon>
        <taxon>rosids</taxon>
        <taxon>fabids</taxon>
        <taxon>Fabales</taxon>
        <taxon>Fabaceae</taxon>
        <taxon>Caesalpinioideae</taxon>
        <taxon>Cassia clade</taxon>
        <taxon>Senna</taxon>
    </lineage>
</organism>
<feature type="domain" description="Terpene synthase metal-binding" evidence="6">
    <location>
        <begin position="264"/>
        <end position="498"/>
    </location>
</feature>
<proteinExistence type="predicted"/>
<dbReference type="AlphaFoldDB" id="A0A834WW77"/>
<keyword evidence="4" id="KW-0456">Lyase</keyword>
<dbReference type="SUPFAM" id="SSF48239">
    <property type="entry name" value="Terpenoid cyclases/Protein prenyltransferases"/>
    <property type="match status" value="1"/>
</dbReference>
<dbReference type="PANTHER" id="PTHR31225">
    <property type="entry name" value="OS04G0344100 PROTEIN-RELATED"/>
    <property type="match status" value="1"/>
</dbReference>
<protein>
    <submittedName>
        <fullName evidence="7">Putative terpene synthase 2</fullName>
    </submittedName>
</protein>
<dbReference type="Gene3D" id="1.10.600.10">
    <property type="entry name" value="Farnesyl Diphosphate Synthase"/>
    <property type="match status" value="1"/>
</dbReference>
<keyword evidence="2" id="KW-0479">Metal-binding</keyword>
<dbReference type="InterPro" id="IPR001906">
    <property type="entry name" value="Terpene_synth_N"/>
</dbReference>
<dbReference type="Proteomes" id="UP000634136">
    <property type="component" value="Unassembled WGS sequence"/>
</dbReference>
<dbReference type="InterPro" id="IPR034741">
    <property type="entry name" value="Terpene_cyclase-like_1_C"/>
</dbReference>
<evidence type="ECO:0000313" key="8">
    <source>
        <dbReference type="Proteomes" id="UP000634136"/>
    </source>
</evidence>
<gene>
    <name evidence="7" type="ORF">G2W53_008759</name>
</gene>